<dbReference type="InterPro" id="IPR038109">
    <property type="entry name" value="DNA_bind_recomb_sf"/>
</dbReference>
<reference evidence="4 5" key="1">
    <citation type="submission" date="2023-12" db="EMBL/GenBank/DDBJ databases">
        <title>Jeotgalibacillus haloalkaliphilus sp. nov., a novel salt-tolerant bacteria, isolated from the estuary of the Fenhe River into the Yellow River.</title>
        <authorList>
            <person name="Li Y."/>
        </authorList>
    </citation>
    <scope>NUCLEOTIDE SEQUENCE [LARGE SCALE GENOMIC DNA]</scope>
    <source>
        <strain evidence="4 5">HH7-29</strain>
    </source>
</reference>
<dbReference type="PROSITE" id="PS51737">
    <property type="entry name" value="RECOMBINASE_DNA_BIND"/>
    <property type="match status" value="1"/>
</dbReference>
<accession>A0ABU5KP90</accession>
<dbReference type="Gene3D" id="3.40.50.1390">
    <property type="entry name" value="Resolvase, N-terminal catalytic domain"/>
    <property type="match status" value="1"/>
</dbReference>
<evidence type="ECO:0000259" key="2">
    <source>
        <dbReference type="PROSITE" id="PS51736"/>
    </source>
</evidence>
<dbReference type="CDD" id="cd00338">
    <property type="entry name" value="Ser_Recombinase"/>
    <property type="match status" value="1"/>
</dbReference>
<evidence type="ECO:0000256" key="1">
    <source>
        <dbReference type="SAM" id="Coils"/>
    </source>
</evidence>
<dbReference type="PROSITE" id="PS51736">
    <property type="entry name" value="RECOMBINASES_3"/>
    <property type="match status" value="1"/>
</dbReference>
<dbReference type="InterPro" id="IPR006119">
    <property type="entry name" value="Resolv_N"/>
</dbReference>
<keyword evidence="1" id="KW-0175">Coiled coil</keyword>
<dbReference type="Pfam" id="PF07508">
    <property type="entry name" value="Recombinase"/>
    <property type="match status" value="1"/>
</dbReference>
<organism evidence="4 5">
    <name type="scientific">Jeotgalibacillus haloalkalitolerans</name>
    <dbReference type="NCBI Taxonomy" id="3104292"/>
    <lineage>
        <taxon>Bacteria</taxon>
        <taxon>Bacillati</taxon>
        <taxon>Bacillota</taxon>
        <taxon>Bacilli</taxon>
        <taxon>Bacillales</taxon>
        <taxon>Caryophanaceae</taxon>
        <taxon>Jeotgalibacillus</taxon>
    </lineage>
</organism>
<feature type="coiled-coil region" evidence="1">
    <location>
        <begin position="378"/>
        <end position="440"/>
    </location>
</feature>
<evidence type="ECO:0000259" key="3">
    <source>
        <dbReference type="PROSITE" id="PS51737"/>
    </source>
</evidence>
<dbReference type="Proteomes" id="UP001292084">
    <property type="component" value="Unassembled WGS sequence"/>
</dbReference>
<dbReference type="EMBL" id="JAXQNN010000003">
    <property type="protein sequence ID" value="MDZ5712781.1"/>
    <property type="molecule type" value="Genomic_DNA"/>
</dbReference>
<dbReference type="SUPFAM" id="SSF53041">
    <property type="entry name" value="Resolvase-like"/>
    <property type="match status" value="1"/>
</dbReference>
<dbReference type="PANTHER" id="PTHR30461:SF23">
    <property type="entry name" value="DNA RECOMBINASE-RELATED"/>
    <property type="match status" value="1"/>
</dbReference>
<dbReference type="InterPro" id="IPR025827">
    <property type="entry name" value="Zn_ribbon_recom_dom"/>
</dbReference>
<dbReference type="PANTHER" id="PTHR30461">
    <property type="entry name" value="DNA-INVERTASE FROM LAMBDOID PROPHAGE"/>
    <property type="match status" value="1"/>
</dbReference>
<dbReference type="Pfam" id="PF00239">
    <property type="entry name" value="Resolvase"/>
    <property type="match status" value="1"/>
</dbReference>
<evidence type="ECO:0000313" key="4">
    <source>
        <dbReference type="EMBL" id="MDZ5712781.1"/>
    </source>
</evidence>
<evidence type="ECO:0000313" key="5">
    <source>
        <dbReference type="Proteomes" id="UP001292084"/>
    </source>
</evidence>
<proteinExistence type="predicted"/>
<protein>
    <submittedName>
        <fullName evidence="4">Recombinase family protein</fullName>
    </submittedName>
</protein>
<dbReference type="InterPro" id="IPR036162">
    <property type="entry name" value="Resolvase-like_N_sf"/>
</dbReference>
<dbReference type="Gene3D" id="3.90.1750.20">
    <property type="entry name" value="Putative Large Serine Recombinase, Chain B, Domain 2"/>
    <property type="match status" value="1"/>
</dbReference>
<gene>
    <name evidence="4" type="ORF">UFB30_11140</name>
</gene>
<dbReference type="SMART" id="SM00857">
    <property type="entry name" value="Resolvase"/>
    <property type="match status" value="1"/>
</dbReference>
<comment type="caution">
    <text evidence="4">The sequence shown here is derived from an EMBL/GenBank/DDBJ whole genome shotgun (WGS) entry which is preliminary data.</text>
</comment>
<feature type="domain" description="Resolvase/invertase-type recombinase catalytic" evidence="2">
    <location>
        <begin position="7"/>
        <end position="150"/>
    </location>
</feature>
<dbReference type="Pfam" id="PF13408">
    <property type="entry name" value="Zn_ribbon_recom"/>
    <property type="match status" value="1"/>
</dbReference>
<name>A0ABU5KP90_9BACL</name>
<feature type="domain" description="Recombinase" evidence="3">
    <location>
        <begin position="158"/>
        <end position="283"/>
    </location>
</feature>
<dbReference type="InterPro" id="IPR011109">
    <property type="entry name" value="DNA_bind_recombinase_dom"/>
</dbReference>
<keyword evidence="5" id="KW-1185">Reference proteome</keyword>
<dbReference type="RefSeq" id="WP_322421761.1">
    <property type="nucleotide sequence ID" value="NZ_JAXQNN010000003.1"/>
</dbReference>
<dbReference type="InterPro" id="IPR050639">
    <property type="entry name" value="SSR_resolvase"/>
</dbReference>
<sequence>MEREIKKVAVYVRKSREEETEDTLNRQQSVLIDLCEKNQWEYELFKEVGSSQEYDRPQLQEMLENIRAFMYDGIVIADLDRLSRNTVHFGQIKEIIVNSGVITITPSKTYDFSKDDDDFISDVQSVLSKQEYKTIKRRLVRGTRQSAKDGNWLGKKAPIGYKYNRETKRLEPSEDAHVIQRMFQEYIGGKSTKDIAYEFDLEGVTTSVGMIWTPAGVTRMLSNIVYAGHSLYGRTTQKKVNGKRVVEKTREEEQILVENTHEALVSQEDYDEVQRIKKQRNSRPVPLKLGKHKFSGLIRCGICGRIHSFQTSKYKRKRISSCQTRNYNGDKYVVCSNKGANVSEFEKLFYAHFKKYVDQIEEYVHLIEPKETNNEGEIQRKETQVKKLNQDIKRVQQGFLMEIFTEEEAHEQIKGFKSKIEELENDIERLKEQESFNEQDFLKEKLDRMKLFLTNGDDMEEREANMILQEFVETIIYTKTDNEMELNIVMKDLS</sequence>